<feature type="coiled-coil region" evidence="1">
    <location>
        <begin position="116"/>
        <end position="143"/>
    </location>
</feature>
<keyword evidence="1" id="KW-0175">Coiled coil</keyword>
<proteinExistence type="predicted"/>
<accession>A0A7X3IIJ5</accession>
<protein>
    <recommendedName>
        <fullName evidence="4">Bacteriophage SP-beta YorD domain-containing protein</fullName>
    </recommendedName>
</protein>
<dbReference type="Proteomes" id="UP000460318">
    <property type="component" value="Unassembled WGS sequence"/>
</dbReference>
<sequence length="158" mass="17534">MKAVPKVNTEGLYIEDMLVDDAFSGVVPFYDSKSSVTLESKDEPGLPTTLEEQDLKIVGYIVGVPVPSGLYNPCFDLAAWEAREDDKSVDSTVFWKEGLSTEEINELTKPPGPSELEQIVAKLEEREMEVADLKSQNEALGGQIVRMELRVLTLENLK</sequence>
<evidence type="ECO:0000256" key="1">
    <source>
        <dbReference type="SAM" id="Coils"/>
    </source>
</evidence>
<evidence type="ECO:0000313" key="3">
    <source>
        <dbReference type="Proteomes" id="UP000460318"/>
    </source>
</evidence>
<organism evidence="2 3">
    <name type="scientific">Paenibacillus dendrobii</name>
    <dbReference type="NCBI Taxonomy" id="2691084"/>
    <lineage>
        <taxon>Bacteria</taxon>
        <taxon>Bacillati</taxon>
        <taxon>Bacillota</taxon>
        <taxon>Bacilli</taxon>
        <taxon>Bacillales</taxon>
        <taxon>Paenibacillaceae</taxon>
        <taxon>Paenibacillus</taxon>
    </lineage>
</organism>
<dbReference type="AlphaFoldDB" id="A0A7X3IIJ5"/>
<comment type="caution">
    <text evidence="2">The sequence shown here is derived from an EMBL/GenBank/DDBJ whole genome shotgun (WGS) entry which is preliminary data.</text>
</comment>
<keyword evidence="3" id="KW-1185">Reference proteome</keyword>
<gene>
    <name evidence="2" type="ORF">GRF59_13160</name>
</gene>
<name>A0A7X3IIJ5_9BACL</name>
<reference evidence="2 3" key="1">
    <citation type="submission" date="2019-12" db="EMBL/GenBank/DDBJ databases">
        <title>Paenibacillus sp. nov., an endophytic bacterium isolated from the stem of Dendrobium.</title>
        <authorList>
            <person name="Zhao R."/>
        </authorList>
    </citation>
    <scope>NUCLEOTIDE SEQUENCE [LARGE SCALE GENOMIC DNA]</scope>
    <source>
        <strain evidence="2 3">HJL G12</strain>
    </source>
</reference>
<dbReference type="EMBL" id="WUBI01000001">
    <property type="protein sequence ID" value="MWV44577.1"/>
    <property type="molecule type" value="Genomic_DNA"/>
</dbReference>
<dbReference type="RefSeq" id="WP_160497974.1">
    <property type="nucleotide sequence ID" value="NZ_WUBI01000001.1"/>
</dbReference>
<evidence type="ECO:0000313" key="2">
    <source>
        <dbReference type="EMBL" id="MWV44577.1"/>
    </source>
</evidence>
<evidence type="ECO:0008006" key="4">
    <source>
        <dbReference type="Google" id="ProtNLM"/>
    </source>
</evidence>